<gene>
    <name evidence="1" type="ORF">PHLGIDRAFT_18495</name>
</gene>
<dbReference type="HOGENOM" id="CLU_136297_0_0_1"/>
<evidence type="ECO:0000313" key="2">
    <source>
        <dbReference type="Proteomes" id="UP000053257"/>
    </source>
</evidence>
<sequence length="129" mass="15031">MGQLSEDSGFVKTIKNLKEEQIQLEKRLWDERRAIEKRHEEKVQVARTKANMIGVALSKFEADNMTDAFRRELQHFDKERVLPAWDGLVSRQQTALERLGVPTMFSTVVPVERQKQHKVMQVLAEVITE</sequence>
<proteinExistence type="predicted"/>
<dbReference type="EMBL" id="KN840461">
    <property type="protein sequence ID" value="KIP09847.1"/>
    <property type="molecule type" value="Genomic_DNA"/>
</dbReference>
<dbReference type="OrthoDB" id="21617at2759"/>
<accession>A0A0C3SB93</accession>
<reference evidence="1 2" key="1">
    <citation type="journal article" date="2014" name="PLoS Genet.">
        <title>Analysis of the Phlebiopsis gigantea genome, transcriptome and secretome provides insight into its pioneer colonization strategies of wood.</title>
        <authorList>
            <person name="Hori C."/>
            <person name="Ishida T."/>
            <person name="Igarashi K."/>
            <person name="Samejima M."/>
            <person name="Suzuki H."/>
            <person name="Master E."/>
            <person name="Ferreira P."/>
            <person name="Ruiz-Duenas F.J."/>
            <person name="Held B."/>
            <person name="Canessa P."/>
            <person name="Larrondo L.F."/>
            <person name="Schmoll M."/>
            <person name="Druzhinina I.S."/>
            <person name="Kubicek C.P."/>
            <person name="Gaskell J.A."/>
            <person name="Kersten P."/>
            <person name="St John F."/>
            <person name="Glasner J."/>
            <person name="Sabat G."/>
            <person name="Splinter BonDurant S."/>
            <person name="Syed K."/>
            <person name="Yadav J."/>
            <person name="Mgbeahuruike A.C."/>
            <person name="Kovalchuk A."/>
            <person name="Asiegbu F.O."/>
            <person name="Lackner G."/>
            <person name="Hoffmeister D."/>
            <person name="Rencoret J."/>
            <person name="Gutierrez A."/>
            <person name="Sun H."/>
            <person name="Lindquist E."/>
            <person name="Barry K."/>
            <person name="Riley R."/>
            <person name="Grigoriev I.V."/>
            <person name="Henrissat B."/>
            <person name="Kues U."/>
            <person name="Berka R.M."/>
            <person name="Martinez A.T."/>
            <person name="Covert S.F."/>
            <person name="Blanchette R.A."/>
            <person name="Cullen D."/>
        </authorList>
    </citation>
    <scope>NUCLEOTIDE SEQUENCE [LARGE SCALE GENOMIC DNA]</scope>
    <source>
        <strain evidence="1 2">11061_1 CR5-6</strain>
    </source>
</reference>
<keyword evidence="2" id="KW-1185">Reference proteome</keyword>
<dbReference type="AlphaFoldDB" id="A0A0C3SB93"/>
<protein>
    <submittedName>
        <fullName evidence="1">Uncharacterized protein</fullName>
    </submittedName>
</protein>
<organism evidence="1 2">
    <name type="scientific">Phlebiopsis gigantea (strain 11061_1 CR5-6)</name>
    <name type="common">White-rot fungus</name>
    <name type="synonym">Peniophora gigantea</name>
    <dbReference type="NCBI Taxonomy" id="745531"/>
    <lineage>
        <taxon>Eukaryota</taxon>
        <taxon>Fungi</taxon>
        <taxon>Dikarya</taxon>
        <taxon>Basidiomycota</taxon>
        <taxon>Agaricomycotina</taxon>
        <taxon>Agaricomycetes</taxon>
        <taxon>Polyporales</taxon>
        <taxon>Phanerochaetaceae</taxon>
        <taxon>Phlebiopsis</taxon>
    </lineage>
</organism>
<dbReference type="Pfam" id="PF10454">
    <property type="entry name" value="DUF2458"/>
    <property type="match status" value="1"/>
</dbReference>
<evidence type="ECO:0000313" key="1">
    <source>
        <dbReference type="EMBL" id="KIP09847.1"/>
    </source>
</evidence>
<dbReference type="InterPro" id="IPR018858">
    <property type="entry name" value="DUF2458"/>
</dbReference>
<dbReference type="Proteomes" id="UP000053257">
    <property type="component" value="Unassembled WGS sequence"/>
</dbReference>
<name>A0A0C3SB93_PHLG1</name>
<dbReference type="STRING" id="745531.A0A0C3SB93"/>